<dbReference type="Pfam" id="PF12804">
    <property type="entry name" value="NTP_transf_3"/>
    <property type="match status" value="1"/>
</dbReference>
<dbReference type="InterPro" id="IPR025877">
    <property type="entry name" value="MobA-like_NTP_Trfase"/>
</dbReference>
<organism evidence="2 3">
    <name type="scientific">Cuneatibacter caecimuris</name>
    <dbReference type="NCBI Taxonomy" id="1796618"/>
    <lineage>
        <taxon>Bacteria</taxon>
        <taxon>Bacillati</taxon>
        <taxon>Bacillota</taxon>
        <taxon>Clostridia</taxon>
        <taxon>Lachnospirales</taxon>
        <taxon>Lachnospiraceae</taxon>
        <taxon>Cuneatibacter</taxon>
    </lineage>
</organism>
<dbReference type="SUPFAM" id="SSF53448">
    <property type="entry name" value="Nucleotide-diphospho-sugar transferases"/>
    <property type="match status" value="1"/>
</dbReference>
<dbReference type="EMBL" id="SGXF01000002">
    <property type="protein sequence ID" value="RZT01115.1"/>
    <property type="molecule type" value="Genomic_DNA"/>
</dbReference>
<dbReference type="CDD" id="cd04182">
    <property type="entry name" value="GT_2_like_f"/>
    <property type="match status" value="1"/>
</dbReference>
<dbReference type="AlphaFoldDB" id="A0A4Q7PKQ3"/>
<dbReference type="RefSeq" id="WP_130434715.1">
    <property type="nucleotide sequence ID" value="NZ_SGXF01000002.1"/>
</dbReference>
<reference evidence="2 3" key="1">
    <citation type="submission" date="2019-02" db="EMBL/GenBank/DDBJ databases">
        <title>Genomic Encyclopedia of Type Strains, Phase IV (KMG-IV): sequencing the most valuable type-strain genomes for metagenomic binning, comparative biology and taxonomic classification.</title>
        <authorList>
            <person name="Goeker M."/>
        </authorList>
    </citation>
    <scope>NUCLEOTIDE SEQUENCE [LARGE SCALE GENOMIC DNA]</scope>
    <source>
        <strain evidence="2 3">DSM 29486</strain>
    </source>
</reference>
<keyword evidence="2" id="KW-0808">Transferase</keyword>
<dbReference type="InterPro" id="IPR029044">
    <property type="entry name" value="Nucleotide-diphossugar_trans"/>
</dbReference>
<dbReference type="PANTHER" id="PTHR43777">
    <property type="entry name" value="MOLYBDENUM COFACTOR CYTIDYLYLTRANSFERASE"/>
    <property type="match status" value="1"/>
</dbReference>
<dbReference type="OrthoDB" id="9797742at2"/>
<name>A0A4Q7PKQ3_9FIRM</name>
<dbReference type="GO" id="GO:0016779">
    <property type="term" value="F:nucleotidyltransferase activity"/>
    <property type="evidence" value="ECO:0007669"/>
    <property type="project" value="UniProtKB-KW"/>
</dbReference>
<comment type="caution">
    <text evidence="2">The sequence shown here is derived from an EMBL/GenBank/DDBJ whole genome shotgun (WGS) entry which is preliminary data.</text>
</comment>
<sequence>MKIDVILLAAGSGRRFSDEKHPGKNKLLHLLGGKPLYLRCFQNWAEAAGTSEGCRIFAVAREQEILDAAEDMGFFPVDSPESANGISYSIHAGLHASLEGGGAERFVFAVADQPLLQVSSLKRFLQKAAVSDYACLAWEQELYNPASFPASALPELMALPGDQGGKRVLLGHLDQCARVYASRREEILDGDTAQEMKELERIYAVYQPDHTSV</sequence>
<feature type="domain" description="MobA-like NTP transferase" evidence="1">
    <location>
        <begin position="5"/>
        <end position="171"/>
    </location>
</feature>
<dbReference type="Gene3D" id="3.90.550.10">
    <property type="entry name" value="Spore Coat Polysaccharide Biosynthesis Protein SpsA, Chain A"/>
    <property type="match status" value="1"/>
</dbReference>
<dbReference type="PANTHER" id="PTHR43777:SF1">
    <property type="entry name" value="MOLYBDENUM COFACTOR CYTIDYLYLTRANSFERASE"/>
    <property type="match status" value="1"/>
</dbReference>
<dbReference type="Proteomes" id="UP000292927">
    <property type="component" value="Unassembled WGS sequence"/>
</dbReference>
<accession>A0A4Q7PKQ3</accession>
<evidence type="ECO:0000313" key="3">
    <source>
        <dbReference type="Proteomes" id="UP000292927"/>
    </source>
</evidence>
<keyword evidence="3" id="KW-1185">Reference proteome</keyword>
<evidence type="ECO:0000313" key="2">
    <source>
        <dbReference type="EMBL" id="RZT01115.1"/>
    </source>
</evidence>
<proteinExistence type="predicted"/>
<gene>
    <name evidence="2" type="ORF">EV209_1556</name>
</gene>
<protein>
    <submittedName>
        <fullName evidence="2">Molybdenum cofactor cytidylyltransferase</fullName>
    </submittedName>
</protein>
<evidence type="ECO:0000259" key="1">
    <source>
        <dbReference type="Pfam" id="PF12804"/>
    </source>
</evidence>
<keyword evidence="2" id="KW-0548">Nucleotidyltransferase</keyword>